<dbReference type="PANTHER" id="PTHR10877:SF183">
    <property type="entry name" value="AT14535P-RELATED"/>
    <property type="match status" value="1"/>
</dbReference>
<feature type="compositionally biased region" description="Polar residues" evidence="5">
    <location>
        <begin position="1042"/>
        <end position="1057"/>
    </location>
</feature>
<evidence type="ECO:0000256" key="3">
    <source>
        <dbReference type="ARBA" id="ARBA00022989"/>
    </source>
</evidence>
<evidence type="ECO:0000256" key="1">
    <source>
        <dbReference type="ARBA" id="ARBA00004141"/>
    </source>
</evidence>
<protein>
    <recommendedName>
        <fullName evidence="7">Polycystin cation channel PKD1/PKD2 domain-containing protein</fullName>
    </recommendedName>
</protein>
<dbReference type="GO" id="GO:0016020">
    <property type="term" value="C:membrane"/>
    <property type="evidence" value="ECO:0007669"/>
    <property type="project" value="UniProtKB-SubCell"/>
</dbReference>
<gene>
    <name evidence="8" type="ORF">TCHU04912_LOCUS16273</name>
    <name evidence="9" type="ORF">TCHU04912_LOCUS16274</name>
</gene>
<feature type="transmembrane region" description="Helical" evidence="6">
    <location>
        <begin position="669"/>
        <end position="693"/>
    </location>
</feature>
<proteinExistence type="predicted"/>
<sequence>MQFGQSSVSIGAIEALPNSADEALLRLELLLPSNVQLNLAPEYVAQFIVGTGDGSSATRRLTQVGQIDVVGSSFTPATVVDEFAGQLATLISGLATLPDALDAAADSLAATVDATTAWLATDGRDETALSSATAKWLEDASSATATLEGNLTAVSAAADALLEMQIANNAAASSSIAALEEGIADAEALLRSLANTQEFLDSVQGISSADDSTPQPCLATSSPLVGTYAISFDAESDDNADTASRRRQLLVTSGSSWEPFDSASMSPIVFEFLGYRIESGTRSLVDLTGAPELARYLGPSKGGNRVIGGFLLHQTRRGADPSACDIHFDHLSVACAENRFLESALAEQNSSVLAGYVKDIANPLLPYGADPVFIRGLELYNPALQGQEARFYNTTPGSPDLNINDAPVLFSPRSVPGTPAGFPVVMPPELDASRAAMLVAALEQGNFFDSRTSSLTLRVAAFNPKLRLLSYATAQFTWNADGSISFSASVPETVPAYTPSLGDIGTLVALAVLVASLVLISHLPLLLWDTVARLFESSAPVEKTPSTKEAWEEGNVAPAKPSRLREGWSAGPLLDALVLGFLAFGGLASLSGLLMQMQLDGLSTSYPIYDDITTAPAAFFEPAKMEAVAGSSVEILPSTETVNRWILPDNETGLEAYGGALESIGSVSAVLTMATAAHGVALLLSIIRLLHAWSFQPRVGVITLTLRTVVPDVAHLLLLALVLVVLFGSAAHLIVGDVYGQLSTPWGAIEFVLYFLLTGDMGDLRAAIEPPAMMRNGVTLLVGRLLYMLIPFILGYVVLSFVLAIVGEGYYHAKDQLTRSSPHGELPNMLVEAAALMRYRKGLRGSRHWKKLPLRAGARAKLTTEEREEKVKERDEEVQMDALKLLEHWCANGPAADPIDAFRAPPPTPLEAVTALLAEMEEQLKFVGRETEYVEEMMLDVTYHVEHTAALSSIAARKSMLVRDSAGDDTIQSRVEKQATRQQLREDTMRMRSLGGKSSRNMGYTAGVVLDNPSERSGSKRQMQSDAYLTDLPGTPDESARRSQPSKTGASLRSHGTWNKPRDSRSPFASQDGEDEMKMRASWRPNTGVLEGQFDVAPAADLPADVLPDGARARHTPEASPPRTPEIGNLFAEPPGMRGRVPGSAPAQTQSLIVSGAEEMTGKKKNSKAAARDSSRLARASVAGGEEASHRSKTSDMVSDFFGPDDAIGGIPAPGDDPSVSSRTRQSERGSYHGGSSEARLLASPPGAPAGAGYFLQPRGRGRSTAASARKGPTGGAQRHQHHYHSTGGAFGNNDSDDVFTTTASNWGNWATPAPSDPNVRVSTTTVAVPPGTTGGAERRPRGVMGQLANFFRPGTAM</sequence>
<evidence type="ECO:0000256" key="4">
    <source>
        <dbReference type="ARBA" id="ARBA00023136"/>
    </source>
</evidence>
<feature type="transmembrane region" description="Helical" evidence="6">
    <location>
        <begin position="573"/>
        <end position="595"/>
    </location>
</feature>
<comment type="subcellular location">
    <subcellularLocation>
        <location evidence="1">Membrane</location>
        <topology evidence="1">Multi-pass membrane protein</topology>
    </subcellularLocation>
</comment>
<dbReference type="EMBL" id="HBGG01031176">
    <property type="protein sequence ID" value="CAD9214035.1"/>
    <property type="molecule type" value="Transcribed_RNA"/>
</dbReference>
<feature type="region of interest" description="Disordered" evidence="5">
    <location>
        <begin position="976"/>
        <end position="1077"/>
    </location>
</feature>
<feature type="transmembrane region" description="Helical" evidence="6">
    <location>
        <begin position="507"/>
        <end position="528"/>
    </location>
</feature>
<dbReference type="InterPro" id="IPR051223">
    <property type="entry name" value="Polycystin"/>
</dbReference>
<evidence type="ECO:0000313" key="8">
    <source>
        <dbReference type="EMBL" id="CAD9214034.1"/>
    </source>
</evidence>
<keyword evidence="2 6" id="KW-0812">Transmembrane</keyword>
<accession>A0A6U1JJ04</accession>
<dbReference type="Pfam" id="PF08016">
    <property type="entry name" value="PKD_channel"/>
    <property type="match status" value="1"/>
</dbReference>
<dbReference type="EMBL" id="HBGG01031175">
    <property type="protein sequence ID" value="CAD9214034.1"/>
    <property type="molecule type" value="Transcribed_RNA"/>
</dbReference>
<feature type="transmembrane region" description="Helical" evidence="6">
    <location>
        <begin position="785"/>
        <end position="806"/>
    </location>
</feature>
<evidence type="ECO:0000256" key="6">
    <source>
        <dbReference type="SAM" id="Phobius"/>
    </source>
</evidence>
<reference evidence="9" key="1">
    <citation type="submission" date="2021-01" db="EMBL/GenBank/DDBJ databases">
        <authorList>
            <person name="Corre E."/>
            <person name="Pelletier E."/>
            <person name="Niang G."/>
            <person name="Scheremetjew M."/>
            <person name="Finn R."/>
            <person name="Kale V."/>
            <person name="Holt S."/>
            <person name="Cochrane G."/>
            <person name="Meng A."/>
            <person name="Brown T."/>
            <person name="Cohen L."/>
        </authorList>
    </citation>
    <scope>NUCLEOTIDE SEQUENCE</scope>
    <source>
        <strain evidence="9">PLY429</strain>
    </source>
</reference>
<organism evidence="9">
    <name type="scientific">Tetraselmis chuii</name>
    <dbReference type="NCBI Taxonomy" id="63592"/>
    <lineage>
        <taxon>Eukaryota</taxon>
        <taxon>Viridiplantae</taxon>
        <taxon>Chlorophyta</taxon>
        <taxon>core chlorophytes</taxon>
        <taxon>Chlorodendrophyceae</taxon>
        <taxon>Chlorodendrales</taxon>
        <taxon>Chlorodendraceae</taxon>
        <taxon>Tetraselmis</taxon>
    </lineage>
</organism>
<evidence type="ECO:0000259" key="7">
    <source>
        <dbReference type="Pfam" id="PF08016"/>
    </source>
</evidence>
<name>A0A6U1JJ04_9CHLO</name>
<keyword evidence="4 6" id="KW-0472">Membrane</keyword>
<keyword evidence="3 6" id="KW-1133">Transmembrane helix</keyword>
<dbReference type="InterPro" id="IPR013122">
    <property type="entry name" value="PKD1_2_channel"/>
</dbReference>
<feature type="domain" description="Polycystin cation channel PKD1/PKD2" evidence="7">
    <location>
        <begin position="667"/>
        <end position="810"/>
    </location>
</feature>
<feature type="transmembrane region" description="Helical" evidence="6">
    <location>
        <begin position="746"/>
        <end position="764"/>
    </location>
</feature>
<evidence type="ECO:0000256" key="5">
    <source>
        <dbReference type="SAM" id="MobiDB-lite"/>
    </source>
</evidence>
<feature type="region of interest" description="Disordered" evidence="5">
    <location>
        <begin position="1103"/>
        <end position="1283"/>
    </location>
</feature>
<evidence type="ECO:0000313" key="9">
    <source>
        <dbReference type="EMBL" id="CAD9214035.1"/>
    </source>
</evidence>
<evidence type="ECO:0000256" key="2">
    <source>
        <dbReference type="ARBA" id="ARBA00022692"/>
    </source>
</evidence>
<feature type="compositionally biased region" description="Basic and acidic residues" evidence="5">
    <location>
        <begin position="976"/>
        <end position="990"/>
    </location>
</feature>
<feature type="transmembrane region" description="Helical" evidence="6">
    <location>
        <begin position="713"/>
        <end position="734"/>
    </location>
</feature>
<dbReference type="PANTHER" id="PTHR10877">
    <property type="entry name" value="POLYCYSTIN FAMILY MEMBER"/>
    <property type="match status" value="1"/>
</dbReference>